<dbReference type="GO" id="GO:0016787">
    <property type="term" value="F:hydrolase activity"/>
    <property type="evidence" value="ECO:0007669"/>
    <property type="project" value="UniProtKB-KW"/>
</dbReference>
<protein>
    <submittedName>
        <fullName evidence="1">Gdsl lipase acylhydrolase family protein</fullName>
    </submittedName>
</protein>
<evidence type="ECO:0000313" key="2">
    <source>
        <dbReference type="Proteomes" id="UP000017246"/>
    </source>
</evidence>
<dbReference type="EMBL" id="LN902850">
    <property type="protein sequence ID" value="CUT99879.1"/>
    <property type="molecule type" value="Genomic_DNA"/>
</dbReference>
<organism evidence="1 2">
    <name type="scientific">Echinococcus multilocularis</name>
    <name type="common">Fox tapeworm</name>
    <dbReference type="NCBI Taxonomy" id="6211"/>
    <lineage>
        <taxon>Eukaryota</taxon>
        <taxon>Metazoa</taxon>
        <taxon>Spiralia</taxon>
        <taxon>Lophotrochozoa</taxon>
        <taxon>Platyhelminthes</taxon>
        <taxon>Cestoda</taxon>
        <taxon>Eucestoda</taxon>
        <taxon>Cyclophyllidea</taxon>
        <taxon>Taeniidae</taxon>
        <taxon>Echinococcus</taxon>
    </lineage>
</organism>
<reference evidence="1" key="1">
    <citation type="journal article" date="2013" name="Nature">
        <title>The genomes of four tapeworm species reveal adaptations to parasitism.</title>
        <authorList>
            <person name="Tsai I.J."/>
            <person name="Zarowiecki M."/>
            <person name="Holroyd N."/>
            <person name="Garciarrubio A."/>
            <person name="Sanchez-Flores A."/>
            <person name="Brooks K.L."/>
            <person name="Tracey A."/>
            <person name="Bobes R.J."/>
            <person name="Fragoso G."/>
            <person name="Sciutto E."/>
            <person name="Aslett M."/>
            <person name="Beasley H."/>
            <person name="Bennett H.M."/>
            <person name="Cai J."/>
            <person name="Camicia F."/>
            <person name="Clark R."/>
            <person name="Cucher M."/>
            <person name="De Silva N."/>
            <person name="Day T.A."/>
            <person name="Deplazes P."/>
            <person name="Estrada K."/>
            <person name="Fernandez C."/>
            <person name="Holland P.W."/>
            <person name="Hou J."/>
            <person name="Hu S."/>
            <person name="Huckvale T."/>
            <person name="Hung S.S."/>
            <person name="Kamenetzky L."/>
            <person name="Keane J.A."/>
            <person name="Kiss F."/>
            <person name="Koziol U."/>
            <person name="Lambert O."/>
            <person name="Liu K."/>
            <person name="Luo X."/>
            <person name="Luo Y."/>
            <person name="Macchiaroli N."/>
            <person name="Nichol S."/>
            <person name="Paps J."/>
            <person name="Parkinson J."/>
            <person name="Pouchkina-Stantcheva N."/>
            <person name="Riddiford N."/>
            <person name="Rosenzvit M."/>
            <person name="Salinas G."/>
            <person name="Wasmuth J.D."/>
            <person name="Zamanian M."/>
            <person name="Zheng Y."/>
            <person name="Cai X."/>
            <person name="Soberon X."/>
            <person name="Olson P.D."/>
            <person name="Laclette J.P."/>
            <person name="Brehm K."/>
            <person name="Berriman M."/>
            <person name="Garciarrubio A."/>
            <person name="Bobes R.J."/>
            <person name="Fragoso G."/>
            <person name="Sanchez-Flores A."/>
            <person name="Estrada K."/>
            <person name="Cevallos M.A."/>
            <person name="Morett E."/>
            <person name="Gonzalez V."/>
            <person name="Portillo T."/>
            <person name="Ochoa-Leyva A."/>
            <person name="Jose M.V."/>
            <person name="Sciutto E."/>
            <person name="Landa A."/>
            <person name="Jimenez L."/>
            <person name="Valdes V."/>
            <person name="Carrero J.C."/>
            <person name="Larralde C."/>
            <person name="Morales-Montor J."/>
            <person name="Limon-Lason J."/>
            <person name="Soberon X."/>
            <person name="Laclette J.P."/>
        </authorList>
    </citation>
    <scope>NUCLEOTIDE SEQUENCE [LARGE SCALE GENOMIC DNA]</scope>
</reference>
<proteinExistence type="predicted"/>
<accession>A0A0S4MQD2</accession>
<keyword evidence="1" id="KW-0378">Hydrolase</keyword>
<name>A0A0S4MQD2_ECHMU</name>
<dbReference type="AlphaFoldDB" id="A0A0S4MQD2"/>
<keyword evidence="2" id="KW-1185">Reference proteome</keyword>
<evidence type="ECO:0000313" key="1">
    <source>
        <dbReference type="EMBL" id="CUT99879.1"/>
    </source>
</evidence>
<reference evidence="1" key="2">
    <citation type="submission" date="2015-11" db="EMBL/GenBank/DDBJ databases">
        <authorList>
            <person name="Zhang Y."/>
            <person name="Guo Z."/>
        </authorList>
    </citation>
    <scope>NUCLEOTIDE SEQUENCE</scope>
</reference>
<dbReference type="Proteomes" id="UP000017246">
    <property type="component" value="Unassembled WGS sequence"/>
</dbReference>
<sequence length="115" mass="11888">MPIAYPTNISLKCCSGISVSAGSSSFITEQLKSGRMPLTIAATGVRLQGSPEDEGDSTPAVCIVDLKKGMAATALARMPGHPTEGRALNDPSPNSSPLYATLTCAGKAELFTLFK</sequence>